<feature type="domain" description="DNA binding HTH" evidence="1">
    <location>
        <begin position="21"/>
        <end position="37"/>
    </location>
</feature>
<keyword evidence="3" id="KW-1185">Reference proteome</keyword>
<dbReference type="InterPro" id="IPR009057">
    <property type="entry name" value="Homeodomain-like_sf"/>
</dbReference>
<dbReference type="Pfam" id="PF02954">
    <property type="entry name" value="HTH_8"/>
    <property type="match status" value="1"/>
</dbReference>
<sequence>MRRESSGLYSRLEEGMNEVNTAERLGISRTTLWRKIK</sequence>
<comment type="caution">
    <text evidence="2">The sequence shown here is derived from an EMBL/GenBank/DDBJ whole genome shotgun (WGS) entry which is preliminary data.</text>
</comment>
<dbReference type="Gene3D" id="1.10.10.60">
    <property type="entry name" value="Homeodomain-like"/>
    <property type="match status" value="1"/>
</dbReference>
<name>A0ABV5BEN8_9BACL</name>
<evidence type="ECO:0000259" key="1">
    <source>
        <dbReference type="Pfam" id="PF02954"/>
    </source>
</evidence>
<dbReference type="SUPFAM" id="SSF46689">
    <property type="entry name" value="Homeodomain-like"/>
    <property type="match status" value="1"/>
</dbReference>
<protein>
    <submittedName>
        <fullName evidence="2">Helix-turn-helix domain-containing protein</fullName>
    </submittedName>
</protein>
<proteinExistence type="predicted"/>
<reference evidence="2 3" key="1">
    <citation type="submission" date="2024-09" db="EMBL/GenBank/DDBJ databases">
        <authorList>
            <person name="Ruan L."/>
        </authorList>
    </citation>
    <scope>NUCLEOTIDE SEQUENCE [LARGE SCALE GENOMIC DNA]</scope>
    <source>
        <strain evidence="2 3">D33</strain>
    </source>
</reference>
<accession>A0ABV5BEN8</accession>
<evidence type="ECO:0000313" key="2">
    <source>
        <dbReference type="EMBL" id="MFB5683907.1"/>
    </source>
</evidence>
<dbReference type="RefSeq" id="WP_375527628.1">
    <property type="nucleotide sequence ID" value="NZ_JBHILM010000032.1"/>
</dbReference>
<gene>
    <name evidence="2" type="ORF">ACE3NQ_23610</name>
</gene>
<organism evidence="2 3">
    <name type="scientific">Paenibacillus terreus</name>
    <dbReference type="NCBI Taxonomy" id="1387834"/>
    <lineage>
        <taxon>Bacteria</taxon>
        <taxon>Bacillati</taxon>
        <taxon>Bacillota</taxon>
        <taxon>Bacilli</taxon>
        <taxon>Bacillales</taxon>
        <taxon>Paenibacillaceae</taxon>
        <taxon>Paenibacillus</taxon>
    </lineage>
</organism>
<evidence type="ECO:0000313" key="3">
    <source>
        <dbReference type="Proteomes" id="UP001580407"/>
    </source>
</evidence>
<dbReference type="InterPro" id="IPR002197">
    <property type="entry name" value="HTH_Fis"/>
</dbReference>
<dbReference type="Proteomes" id="UP001580407">
    <property type="component" value="Unassembled WGS sequence"/>
</dbReference>
<dbReference type="EMBL" id="JBHILM010000032">
    <property type="protein sequence ID" value="MFB5683907.1"/>
    <property type="molecule type" value="Genomic_DNA"/>
</dbReference>